<dbReference type="Proteomes" id="UP000000812">
    <property type="component" value="Chromosome"/>
</dbReference>
<protein>
    <submittedName>
        <fullName evidence="1">Uncharacterized protein</fullName>
    </submittedName>
</protein>
<evidence type="ECO:0000313" key="1">
    <source>
        <dbReference type="EMBL" id="AAF82870.1"/>
    </source>
</evidence>
<dbReference type="HOGENOM" id="CLU_3359272_0_0_6"/>
<gene>
    <name evidence="1" type="ordered locus">XF_0057</name>
</gene>
<reference evidence="1 2" key="1">
    <citation type="journal article" date="2000" name="Nature">
        <title>The genome sequence of the plant pathogen Xylella fastidiosa.</title>
        <authorList>
            <person name="Simpson A.J."/>
            <person name="Reinach F.C."/>
            <person name="Arruda P."/>
            <person name="Abreu F.A."/>
            <person name="Acencio M."/>
            <person name="Alvarenga R."/>
            <person name="Alves L.M."/>
            <person name="Araya J.E."/>
            <person name="Baia G.S."/>
            <person name="Baptista C.S."/>
            <person name="Barros M.H."/>
            <person name="Bonaccorsi E.D."/>
            <person name="Bordin S."/>
            <person name="Bove J.M."/>
            <person name="Briones M.R."/>
            <person name="Bueno M.R."/>
            <person name="Camargo A.A."/>
            <person name="Camargo L.E."/>
            <person name="Carraro D.M."/>
            <person name="Carrer H."/>
            <person name="Colauto N.B."/>
            <person name="Colombo C."/>
            <person name="Costa F.F."/>
            <person name="Costa M.C."/>
            <person name="Costa-Neto C.M."/>
            <person name="Coutinho L.L."/>
            <person name="Cristofani M."/>
            <person name="Dias-Neto E."/>
            <person name="Docena C."/>
            <person name="El-Dorry H."/>
            <person name="Facincani A.P."/>
            <person name="Ferreira A.J."/>
            <person name="Ferreira V.C."/>
            <person name="Ferro J.A."/>
            <person name="Fraga J.S."/>
            <person name="Franca S.C."/>
            <person name="Franco M.C."/>
            <person name="Frohme M."/>
            <person name="Furlan L.R."/>
            <person name="Garnier M."/>
            <person name="Goldman G.H."/>
            <person name="Goldman M.H."/>
            <person name="Gomes S.L."/>
            <person name="Gruber A."/>
            <person name="Ho P.L."/>
            <person name="Hoheisel J.D."/>
            <person name="Junqueira M.L."/>
            <person name="Kemper E.L."/>
            <person name="Kitajima J.P."/>
            <person name="Krieger J.E."/>
            <person name="Kuramae E.E."/>
            <person name="Laigret F."/>
            <person name="Lambais M.R."/>
            <person name="Leite L.C."/>
            <person name="Lemos E.G."/>
            <person name="Lemos M.V."/>
            <person name="Lopes S.A."/>
            <person name="Lopes C.R."/>
            <person name="Machado J.A."/>
            <person name="Machado M.A."/>
            <person name="Madeira A.M."/>
            <person name="Madeira H.M."/>
            <person name="Marino C.L."/>
            <person name="Marques M.V."/>
            <person name="Martins E.A."/>
            <person name="Martins E.M."/>
            <person name="Matsukuma A.Y."/>
            <person name="Menck C.F."/>
            <person name="Miracca E.C."/>
            <person name="Miyaki C.Y."/>
            <person name="Monteriro-Vitorello C.B."/>
            <person name="Moon D.H."/>
            <person name="Nagai M.A."/>
            <person name="Nascimento A.L."/>
            <person name="Netto L.E."/>
            <person name="Nhani A.Jr."/>
            <person name="Nobrega F.G."/>
            <person name="Nunes L.R."/>
            <person name="Oliveira M.A."/>
            <person name="de Oliveira M.C."/>
            <person name="de Oliveira R.C."/>
            <person name="Palmieri D.A."/>
            <person name="Paris A."/>
            <person name="Peixoto B.R."/>
            <person name="Pereira G.A."/>
            <person name="Pereira H.A.Jr."/>
            <person name="Pesquero J.B."/>
            <person name="Quaggio R.B."/>
            <person name="Roberto P.G."/>
            <person name="Rodrigues V."/>
            <person name="de M Rosa A.J."/>
            <person name="de Rosa V.E.Jr."/>
            <person name="de Sa R.G."/>
            <person name="Santelli R.V."/>
            <person name="Sawasaki H.E."/>
            <person name="da Silva A.C."/>
            <person name="da Silva A.M."/>
            <person name="da Silva F.R."/>
            <person name="da Silva W.A.Jr."/>
            <person name="da Silveira J.F."/>
            <person name="Silvestri M.L."/>
            <person name="Siqueira W.J."/>
            <person name="de Souza A.A."/>
            <person name="de Souza A.P."/>
            <person name="Terenzi M.F."/>
            <person name="Truffi D."/>
            <person name="Tsai S.M."/>
            <person name="Tsuhako M.H."/>
            <person name="Vallada H."/>
            <person name="Van Sluys M.A."/>
            <person name="Verjovski-Almeida S."/>
            <person name="Vettore A.L."/>
            <person name="Zago M.A."/>
            <person name="Zatz M."/>
            <person name="Meidanis J."/>
            <person name="Setubal J.C."/>
        </authorList>
    </citation>
    <scope>NUCLEOTIDE SEQUENCE [LARGE SCALE GENOMIC DNA]</scope>
    <source>
        <strain evidence="1 2">9a5c</strain>
    </source>
</reference>
<sequence>MAALNLEYQCAHCVVRFYVNENKLWHIDSMDRYKRH</sequence>
<dbReference type="PIR" id="E82854">
    <property type="entry name" value="E82854"/>
</dbReference>
<accession>Q9PH87</accession>
<dbReference type="KEGG" id="xfa:XF_0057"/>
<name>Q9PH87_XYLFA</name>
<dbReference type="EMBL" id="AE003849">
    <property type="protein sequence ID" value="AAF82870.1"/>
    <property type="molecule type" value="Genomic_DNA"/>
</dbReference>
<dbReference type="AlphaFoldDB" id="Q9PH87"/>
<organism evidence="1 2">
    <name type="scientific">Xylella fastidiosa (strain 9a5c)</name>
    <dbReference type="NCBI Taxonomy" id="160492"/>
    <lineage>
        <taxon>Bacteria</taxon>
        <taxon>Pseudomonadati</taxon>
        <taxon>Pseudomonadota</taxon>
        <taxon>Gammaproteobacteria</taxon>
        <taxon>Lysobacterales</taxon>
        <taxon>Lysobacteraceae</taxon>
        <taxon>Xylella</taxon>
    </lineage>
</organism>
<evidence type="ECO:0000313" key="2">
    <source>
        <dbReference type="Proteomes" id="UP000000812"/>
    </source>
</evidence>
<proteinExistence type="predicted"/>